<gene>
    <name evidence="1" type="ORF">GYMLUDRAFT_242774</name>
</gene>
<dbReference type="AlphaFoldDB" id="A0A0D0D0S5"/>
<dbReference type="Proteomes" id="UP000053593">
    <property type="component" value="Unassembled WGS sequence"/>
</dbReference>
<accession>A0A0D0D0S5</accession>
<reference evidence="1 2" key="1">
    <citation type="submission" date="2014-04" db="EMBL/GenBank/DDBJ databases">
        <title>Evolutionary Origins and Diversification of the Mycorrhizal Mutualists.</title>
        <authorList>
            <consortium name="DOE Joint Genome Institute"/>
            <consortium name="Mycorrhizal Genomics Consortium"/>
            <person name="Kohler A."/>
            <person name="Kuo A."/>
            <person name="Nagy L.G."/>
            <person name="Floudas D."/>
            <person name="Copeland A."/>
            <person name="Barry K.W."/>
            <person name="Cichocki N."/>
            <person name="Veneault-Fourrey C."/>
            <person name="LaButti K."/>
            <person name="Lindquist E.A."/>
            <person name="Lipzen A."/>
            <person name="Lundell T."/>
            <person name="Morin E."/>
            <person name="Murat C."/>
            <person name="Riley R."/>
            <person name="Ohm R."/>
            <person name="Sun H."/>
            <person name="Tunlid A."/>
            <person name="Henrissat B."/>
            <person name="Grigoriev I.V."/>
            <person name="Hibbett D.S."/>
            <person name="Martin F."/>
        </authorList>
    </citation>
    <scope>NUCLEOTIDE SEQUENCE [LARGE SCALE GENOMIC DNA]</scope>
    <source>
        <strain evidence="1 2">FD-317 M1</strain>
    </source>
</reference>
<organism evidence="1 2">
    <name type="scientific">Collybiopsis luxurians FD-317 M1</name>
    <dbReference type="NCBI Taxonomy" id="944289"/>
    <lineage>
        <taxon>Eukaryota</taxon>
        <taxon>Fungi</taxon>
        <taxon>Dikarya</taxon>
        <taxon>Basidiomycota</taxon>
        <taxon>Agaricomycotina</taxon>
        <taxon>Agaricomycetes</taxon>
        <taxon>Agaricomycetidae</taxon>
        <taxon>Agaricales</taxon>
        <taxon>Marasmiineae</taxon>
        <taxon>Omphalotaceae</taxon>
        <taxon>Collybiopsis</taxon>
        <taxon>Collybiopsis luxurians</taxon>
    </lineage>
</organism>
<dbReference type="EMBL" id="KN834767">
    <property type="protein sequence ID" value="KIK62628.1"/>
    <property type="molecule type" value="Genomic_DNA"/>
</dbReference>
<dbReference type="HOGENOM" id="CLU_1447856_0_0_1"/>
<evidence type="ECO:0000313" key="2">
    <source>
        <dbReference type="Proteomes" id="UP000053593"/>
    </source>
</evidence>
<name>A0A0D0D0S5_9AGAR</name>
<keyword evidence="2" id="KW-1185">Reference proteome</keyword>
<evidence type="ECO:0000313" key="1">
    <source>
        <dbReference type="EMBL" id="KIK62628.1"/>
    </source>
</evidence>
<proteinExistence type="predicted"/>
<sequence length="187" mass="21324">MSNPTPAYIVPMPITGTKEAPAFDGKDTEDFLDLIQSHACHAGIMDDNKLVNYIVKYSSKSIQRKIKSMKEFKKADLTQTWNTATAKFKDMFSAADEPPNYSLQDLQDFCKVKLSGPSFTKKKEVNNALINFYAISAPLIEIGLLVTDQEPYYFFQSLLKKDQCHIEKKLDPKYKTKKFPLPIKEIL</sequence>
<protein>
    <submittedName>
        <fullName evidence="1">Uncharacterized protein</fullName>
    </submittedName>
</protein>